<reference evidence="12 14" key="1">
    <citation type="journal article" date="2011" name="Stand. Genomic Sci.">
        <title>Draft genome sequence of Caminibacter mediatlanticus strain TB-2, an epsilonproteobacterium isolated from a deep-sea hydrothermal vent.</title>
        <authorList>
            <person name="Giovannelli D."/>
            <person name="Ferriera S."/>
            <person name="Johnson J."/>
            <person name="Kravitz S."/>
            <person name="Perez-Rodriguez I."/>
            <person name="Ricci J."/>
            <person name="O'Brien C."/>
            <person name="Voordeckers J.W."/>
            <person name="Bini E."/>
            <person name="Vetriani C."/>
        </authorList>
    </citation>
    <scope>NUCLEOTIDE SEQUENCE [LARGE SCALE GENOMIC DNA]</scope>
    <source>
        <strain evidence="12 14">TB-2</strain>
    </source>
</reference>
<accession>A0AAI9F330</accession>
<keyword evidence="12" id="KW-0378">Hydrolase</keyword>
<dbReference type="GO" id="GO:0005886">
    <property type="term" value="C:plasma membrane"/>
    <property type="evidence" value="ECO:0007669"/>
    <property type="project" value="UniProtKB-SubCell"/>
</dbReference>
<dbReference type="Proteomes" id="UP000306825">
    <property type="component" value="Chromosome"/>
</dbReference>
<evidence type="ECO:0000256" key="4">
    <source>
        <dbReference type="ARBA" id="ARBA00022448"/>
    </source>
</evidence>
<comment type="subcellular location">
    <subcellularLocation>
        <location evidence="11">Cell membrane</location>
        <topology evidence="11">Peripheral membrane protein</topology>
    </subcellularLocation>
    <subcellularLocation>
        <location evidence="2">Membrane</location>
        <topology evidence="2">Peripheral membrane protein</topology>
    </subcellularLocation>
</comment>
<gene>
    <name evidence="11" type="primary">atpG</name>
    <name evidence="12" type="ORF">CMTB2_02868</name>
    <name evidence="13" type="ORF">FE773_07670</name>
</gene>
<evidence type="ECO:0000256" key="10">
    <source>
        <dbReference type="ARBA" id="ARBA00023310"/>
    </source>
</evidence>
<dbReference type="InterPro" id="IPR000131">
    <property type="entry name" value="ATP_synth_F1_gsu"/>
</dbReference>
<dbReference type="EMBL" id="CP040463">
    <property type="protein sequence ID" value="QCT95069.1"/>
    <property type="molecule type" value="Genomic_DNA"/>
</dbReference>
<dbReference type="HAMAP" id="MF_00815">
    <property type="entry name" value="ATP_synth_gamma_bact"/>
    <property type="match status" value="1"/>
</dbReference>
<dbReference type="RefSeq" id="WP_007473335.1">
    <property type="nucleotide sequence ID" value="NZ_ABCJ01000001.1"/>
</dbReference>
<keyword evidence="6 11" id="KW-0375">Hydrogen ion transport</keyword>
<dbReference type="GO" id="GO:0042777">
    <property type="term" value="P:proton motive force-driven plasma membrane ATP synthesis"/>
    <property type="evidence" value="ECO:0007669"/>
    <property type="project" value="UniProtKB-UniRule"/>
</dbReference>
<evidence type="ECO:0000256" key="8">
    <source>
        <dbReference type="ARBA" id="ARBA00023136"/>
    </source>
</evidence>
<evidence type="ECO:0000256" key="9">
    <source>
        <dbReference type="ARBA" id="ARBA00023196"/>
    </source>
</evidence>
<dbReference type="GO" id="GO:0016787">
    <property type="term" value="F:hydrolase activity"/>
    <property type="evidence" value="ECO:0007669"/>
    <property type="project" value="UniProtKB-KW"/>
</dbReference>
<dbReference type="GO" id="GO:0045259">
    <property type="term" value="C:proton-transporting ATP synthase complex"/>
    <property type="evidence" value="ECO:0007669"/>
    <property type="project" value="UniProtKB-KW"/>
</dbReference>
<dbReference type="GO" id="GO:0005524">
    <property type="term" value="F:ATP binding"/>
    <property type="evidence" value="ECO:0007669"/>
    <property type="project" value="UniProtKB-UniRule"/>
</dbReference>
<comment type="similarity">
    <text evidence="3 11">Belongs to the ATPase gamma chain family.</text>
</comment>
<dbReference type="Pfam" id="PF00231">
    <property type="entry name" value="ATP-synt"/>
    <property type="match status" value="1"/>
</dbReference>
<keyword evidence="4 11" id="KW-0813">Transport</keyword>
<dbReference type="Gene3D" id="3.40.1380.10">
    <property type="match status" value="1"/>
</dbReference>
<dbReference type="InterPro" id="IPR035968">
    <property type="entry name" value="ATP_synth_F1_ATPase_gsu"/>
</dbReference>
<dbReference type="SUPFAM" id="SSF52943">
    <property type="entry name" value="ATP synthase (F1-ATPase), gamma subunit"/>
    <property type="match status" value="1"/>
</dbReference>
<protein>
    <recommendedName>
        <fullName evidence="11">ATP synthase gamma chain</fullName>
    </recommendedName>
    <alternativeName>
        <fullName evidence="11">ATP synthase F1 sector gamma subunit</fullName>
    </alternativeName>
    <alternativeName>
        <fullName evidence="11">F-ATPase gamma subunit</fullName>
    </alternativeName>
</protein>
<evidence type="ECO:0000256" key="2">
    <source>
        <dbReference type="ARBA" id="ARBA00004170"/>
    </source>
</evidence>
<dbReference type="Proteomes" id="UP000003288">
    <property type="component" value="Unassembled WGS sequence"/>
</dbReference>
<keyword evidence="5 11" id="KW-1003">Cell membrane</keyword>
<evidence type="ECO:0000256" key="5">
    <source>
        <dbReference type="ARBA" id="ARBA00022475"/>
    </source>
</evidence>
<evidence type="ECO:0000256" key="11">
    <source>
        <dbReference type="HAMAP-Rule" id="MF_00815"/>
    </source>
</evidence>
<dbReference type="Gene3D" id="1.10.287.80">
    <property type="entry name" value="ATP synthase, gamma subunit, helix hairpin domain"/>
    <property type="match status" value="1"/>
</dbReference>
<evidence type="ECO:0000313" key="14">
    <source>
        <dbReference type="Proteomes" id="UP000003288"/>
    </source>
</evidence>
<dbReference type="PANTHER" id="PTHR11693:SF22">
    <property type="entry name" value="ATP SYNTHASE SUBUNIT GAMMA, MITOCHONDRIAL"/>
    <property type="match status" value="1"/>
</dbReference>
<organism evidence="12 14">
    <name type="scientific">Caminibacter mediatlanticus TB-2</name>
    <dbReference type="NCBI Taxonomy" id="391592"/>
    <lineage>
        <taxon>Bacteria</taxon>
        <taxon>Pseudomonadati</taxon>
        <taxon>Campylobacterota</taxon>
        <taxon>Epsilonproteobacteria</taxon>
        <taxon>Nautiliales</taxon>
        <taxon>Nautiliaceae</taxon>
        <taxon>Caminibacter</taxon>
    </lineage>
</organism>
<keyword evidence="9 11" id="KW-0139">CF(1)</keyword>
<sequence length="293" mass="33636">MATLKELKAKINSVKNTQKTTRAMKLVSTAKLKRAEEALLMSREYARKIDEVIKEISSKLASIKDSINLRAFAHIEKHEKVDLIVVTADKGLCGGFNIQTIKATLKKIEELKKNNIKIRLKVVGKKAIEYFRFVGIEMYEEYIGLSSAPNYEKAAEVIEKSYEDFVNENIDNIILIHNGYVNKLTQQVHVQELLPVEVETEPKNEFLEVEPEDDYEVILESLVKKYLEYTMYYSLLDSLAGEHSARMQAMDAATNNAQEMVRQLTLQFNKVRQENVTRELIEIVTAIEAMKKK</sequence>
<dbReference type="EMBL" id="ABCJ01000001">
    <property type="protein sequence ID" value="EDM24423.1"/>
    <property type="molecule type" value="Genomic_DNA"/>
</dbReference>
<keyword evidence="15" id="KW-1185">Reference proteome</keyword>
<evidence type="ECO:0000256" key="7">
    <source>
        <dbReference type="ARBA" id="ARBA00023065"/>
    </source>
</evidence>
<dbReference type="NCBIfam" id="TIGR01146">
    <property type="entry name" value="ATPsyn_F1gamma"/>
    <property type="match status" value="1"/>
</dbReference>
<name>A0AAI9F330_9BACT</name>
<evidence type="ECO:0000256" key="1">
    <source>
        <dbReference type="ARBA" id="ARBA00003456"/>
    </source>
</evidence>
<dbReference type="PRINTS" id="PR00126">
    <property type="entry name" value="ATPASEGAMMA"/>
</dbReference>
<evidence type="ECO:0000256" key="6">
    <source>
        <dbReference type="ARBA" id="ARBA00022781"/>
    </source>
</evidence>
<dbReference type="CDD" id="cd12151">
    <property type="entry name" value="F1-ATPase_gamma"/>
    <property type="match status" value="1"/>
</dbReference>
<reference evidence="13 15" key="2">
    <citation type="submission" date="2019-05" db="EMBL/GenBank/DDBJ databases">
        <title>A comparative analysis of the Nautiliaceae.</title>
        <authorList>
            <person name="Grosche A."/>
            <person name="Smedile F."/>
            <person name="Vetriani C."/>
        </authorList>
    </citation>
    <scope>NUCLEOTIDE SEQUENCE [LARGE SCALE GENOMIC DNA]</scope>
    <source>
        <strain evidence="13 15">TB-2</strain>
    </source>
</reference>
<keyword evidence="10 11" id="KW-0066">ATP synthesis</keyword>
<proteinExistence type="inferred from homology"/>
<keyword evidence="7 11" id="KW-0406">Ion transport</keyword>
<keyword evidence="8 11" id="KW-0472">Membrane</keyword>
<evidence type="ECO:0000313" key="12">
    <source>
        <dbReference type="EMBL" id="EDM24423.1"/>
    </source>
</evidence>
<comment type="subunit">
    <text evidence="11">F-type ATPases have 2 components, CF(1) - the catalytic core - and CF(0) - the membrane proton channel. CF(1) has five subunits: alpha(3), beta(3), gamma(1), delta(1), epsilon(1). CF(0) has three main subunits: a, b and c.</text>
</comment>
<dbReference type="FunFam" id="3.40.1380.10:FF:000006">
    <property type="entry name" value="ATP synthase gamma chain"/>
    <property type="match status" value="1"/>
</dbReference>
<dbReference type="AlphaFoldDB" id="A0AAI9F330"/>
<comment type="function">
    <text evidence="1 11">Produces ATP from ADP in the presence of a proton gradient across the membrane. The gamma chain is believed to be important in regulating ATPase activity and the flow of protons through the CF(0) complex.</text>
</comment>
<dbReference type="GO" id="GO:0046933">
    <property type="term" value="F:proton-transporting ATP synthase activity, rotational mechanism"/>
    <property type="evidence" value="ECO:0007669"/>
    <property type="project" value="UniProtKB-UniRule"/>
</dbReference>
<dbReference type="PANTHER" id="PTHR11693">
    <property type="entry name" value="ATP SYNTHASE GAMMA CHAIN"/>
    <property type="match status" value="1"/>
</dbReference>
<evidence type="ECO:0000256" key="3">
    <source>
        <dbReference type="ARBA" id="ARBA00007681"/>
    </source>
</evidence>
<evidence type="ECO:0000313" key="13">
    <source>
        <dbReference type="EMBL" id="QCT95069.1"/>
    </source>
</evidence>
<evidence type="ECO:0000313" key="15">
    <source>
        <dbReference type="Proteomes" id="UP000306825"/>
    </source>
</evidence>